<proteinExistence type="inferred from homology"/>
<comment type="similarity">
    <text evidence="2">Belongs to the UPF0174 family.</text>
</comment>
<reference evidence="4 5" key="1">
    <citation type="submission" date="2024-01" db="EMBL/GenBank/DDBJ databases">
        <title>Hyphobacterium bacterium isolated from marine sediment.</title>
        <authorList>
            <person name="Zhao S."/>
        </authorList>
    </citation>
    <scope>NUCLEOTIDE SEQUENCE [LARGE SCALE GENOMIC DNA]</scope>
    <source>
        <strain evidence="5">HN65</strain>
    </source>
</reference>
<protein>
    <submittedName>
        <fullName evidence="4">Ubiquinol-cytochrome C chaperone family protein</fullName>
    </submittedName>
</protein>
<comment type="similarity">
    <text evidence="1">Belongs to the CBP3 family.</text>
</comment>
<comment type="caution">
    <text evidence="4">The sequence shown here is derived from an EMBL/GenBank/DDBJ whole genome shotgun (WGS) entry which is preliminary data.</text>
</comment>
<dbReference type="Proteomes" id="UP001354971">
    <property type="component" value="Unassembled WGS sequence"/>
</dbReference>
<gene>
    <name evidence="4" type="ORF">V0U79_01460</name>
</gene>
<dbReference type="PANTHER" id="PTHR12184:SF1">
    <property type="entry name" value="UBIQUINOL-CYTOCHROME-C REDUCTASE COMPLEX ASSEMBLY FACTOR 1"/>
    <property type="match status" value="1"/>
</dbReference>
<evidence type="ECO:0000259" key="3">
    <source>
        <dbReference type="Pfam" id="PF03981"/>
    </source>
</evidence>
<name>A0ABU7LM64_9PROT</name>
<dbReference type="EMBL" id="JAZDRP010000001">
    <property type="protein sequence ID" value="MEE2525015.1"/>
    <property type="molecule type" value="Genomic_DNA"/>
</dbReference>
<feature type="domain" description="Ubiquinol-cytochrome c chaperone" evidence="3">
    <location>
        <begin position="34"/>
        <end position="158"/>
    </location>
</feature>
<evidence type="ECO:0000313" key="4">
    <source>
        <dbReference type="EMBL" id="MEE2525015.1"/>
    </source>
</evidence>
<keyword evidence="5" id="KW-1185">Reference proteome</keyword>
<dbReference type="InterPro" id="IPR014569">
    <property type="entry name" value="Ubq_cyt-c_CBP3-rel"/>
</dbReference>
<accession>A0ABU7LM64</accession>
<evidence type="ECO:0000256" key="1">
    <source>
        <dbReference type="ARBA" id="ARBA00006407"/>
    </source>
</evidence>
<dbReference type="InterPro" id="IPR021150">
    <property type="entry name" value="Ubiq_cyt_c_chap"/>
</dbReference>
<dbReference type="PANTHER" id="PTHR12184">
    <property type="entry name" value="UBIQUINOL-CYTOCHROME C REDUCTASE COMPLEX ASSEMBLY FACTOR 1 FAMILY MEMBER"/>
    <property type="match status" value="1"/>
</dbReference>
<dbReference type="InterPro" id="IPR007129">
    <property type="entry name" value="Ubiqinol_cyt_c_chaperone_CPB3"/>
</dbReference>
<dbReference type="RefSeq" id="WP_330197678.1">
    <property type="nucleotide sequence ID" value="NZ_JAZDRP010000001.1"/>
</dbReference>
<evidence type="ECO:0000256" key="2">
    <source>
        <dbReference type="ARBA" id="ARBA00006436"/>
    </source>
</evidence>
<organism evidence="4 5">
    <name type="scientific">Hyphobacterium lacteum</name>
    <dbReference type="NCBI Taxonomy" id="3116575"/>
    <lineage>
        <taxon>Bacteria</taxon>
        <taxon>Pseudomonadati</taxon>
        <taxon>Pseudomonadota</taxon>
        <taxon>Alphaproteobacteria</taxon>
        <taxon>Maricaulales</taxon>
        <taxon>Maricaulaceae</taxon>
        <taxon>Hyphobacterium</taxon>
    </lineage>
</organism>
<dbReference type="PIRSF" id="PIRSF032079">
    <property type="entry name" value="UCP032079"/>
    <property type="match status" value="1"/>
</dbReference>
<sequence length="178" mass="19842">MWSIFKRRRQAKAHVEALYSSIVDAARQPVFYRDMGVPDTAEGRFEIIALHVILAVDRLNGQGEAGKAVGQNLFEHFFKDMDYAMREMGIGDTSIGKKVRAMAEVFFGRFKAYLEARDADESDALSAMMARNIFETEADRNSDRLAAYCRASEQHLSGRDLLAPVAPDSQLFPAADGS</sequence>
<evidence type="ECO:0000313" key="5">
    <source>
        <dbReference type="Proteomes" id="UP001354971"/>
    </source>
</evidence>
<dbReference type="Pfam" id="PF03981">
    <property type="entry name" value="Ubiq_cyt_C_chap"/>
    <property type="match status" value="1"/>
</dbReference>